<dbReference type="InterPro" id="IPR001305">
    <property type="entry name" value="HSP_DnaJ_Cys-rich_dom"/>
</dbReference>
<dbReference type="InterPro" id="IPR036410">
    <property type="entry name" value="HSP_DnaJ_Cys-rich_dom_sf"/>
</dbReference>
<feature type="compositionally biased region" description="Pro residues" evidence="2">
    <location>
        <begin position="266"/>
        <end position="278"/>
    </location>
</feature>
<evidence type="ECO:0000259" key="3">
    <source>
        <dbReference type="PROSITE" id="PS51188"/>
    </source>
</evidence>
<feature type="compositionally biased region" description="Low complexity" evidence="2">
    <location>
        <begin position="253"/>
        <end position="265"/>
    </location>
</feature>
<dbReference type="PANTHER" id="PTHR43096">
    <property type="entry name" value="DNAJ HOMOLOG 1, MITOCHONDRIAL-RELATED"/>
    <property type="match status" value="1"/>
</dbReference>
<sequence length="569" mass="59947">MPGSPAGRRDALLIATGEYESPALTPLRSPRQDCEGLAAVLRDPGIGGFAVQQLVDAKSYEVKRALEQFFRNRGREDLLLLHLSCHGLKDDEGRLYFATQDTDKDLPASTAVPAAFLHDQMARCRARTIVVLLDCCYSGAFLPGAKGDDYVQVKEELAGHGRAILTATNRTEYAWEGDHLAAAAPQPSRFTGALIEGLRSGDADADQDGRITVTELYDYVYEHLHHAGARQRPRMWADLEYRVILARTPVRTASGAPAGSAAPDPALDPAPAPAPEAPSPSAESAPRNTPTAVREQTAPPQQGLFARLKDAFNGADPGTGLPSVPRRLARRGQDALVRMEFPLAETALGTDKDIEIDTAAVCDQCQGAGAAVGTPVYPCHSCSGLGTSGPGPTGGSSLQCSACDGSGVRIPSPCAPCAGTGRVPVRRTLTVRIPGGVDHGTRIQFAGQSEVGPGGGPPGDLYLEVIELPHPELARQGDDLHLTRRIPRALARSGGTIEVTTLDGPKSVRIPAGLRSGQTLRLAEHGTMHLREGGRGDLLLHLDVDEGEDEGGDWGGDGDGDGNECVGRA</sequence>
<dbReference type="GO" id="GO:0042026">
    <property type="term" value="P:protein refolding"/>
    <property type="evidence" value="ECO:0007669"/>
    <property type="project" value="TreeGrafter"/>
</dbReference>
<dbReference type="InterPro" id="IPR029030">
    <property type="entry name" value="Caspase-like_dom_sf"/>
</dbReference>
<dbReference type="Proteomes" id="UP001210609">
    <property type="component" value="Chromosome"/>
</dbReference>
<feature type="region of interest" description="Disordered" evidence="2">
    <location>
        <begin position="546"/>
        <end position="569"/>
    </location>
</feature>
<feature type="zinc finger region" description="CR-type" evidence="1">
    <location>
        <begin position="349"/>
        <end position="426"/>
    </location>
</feature>
<dbReference type="EMBL" id="CP114202">
    <property type="protein sequence ID" value="WAT96168.1"/>
    <property type="molecule type" value="Genomic_DNA"/>
</dbReference>
<dbReference type="NCBIfam" id="NF047832">
    <property type="entry name" value="caspase_w_EACC1"/>
    <property type="match status" value="1"/>
</dbReference>
<evidence type="ECO:0000313" key="4">
    <source>
        <dbReference type="EMBL" id="GFE21501.1"/>
    </source>
</evidence>
<dbReference type="InterPro" id="IPR011600">
    <property type="entry name" value="Pept_C14_caspase"/>
</dbReference>
<dbReference type="SUPFAM" id="SSF49493">
    <property type="entry name" value="HSP40/DnaJ peptide-binding domain"/>
    <property type="match status" value="2"/>
</dbReference>
<dbReference type="Gene3D" id="2.10.230.10">
    <property type="entry name" value="Heat shock protein DnaJ, cysteine-rich domain"/>
    <property type="match status" value="1"/>
</dbReference>
<feature type="region of interest" description="Disordered" evidence="2">
    <location>
        <begin position="253"/>
        <end position="300"/>
    </location>
</feature>
<dbReference type="GO" id="GO:0008270">
    <property type="term" value="F:zinc ion binding"/>
    <property type="evidence" value="ECO:0007669"/>
    <property type="project" value="UniProtKB-KW"/>
</dbReference>
<evidence type="ECO:0000313" key="6">
    <source>
        <dbReference type="Proteomes" id="UP000429552"/>
    </source>
</evidence>
<reference evidence="4 6" key="1">
    <citation type="submission" date="2019-12" db="EMBL/GenBank/DDBJ databases">
        <title>Whole genome shotgun sequence of Streptomyces libani subsp. libani NBRC 13452.</title>
        <authorList>
            <person name="Ichikawa N."/>
            <person name="Kimura A."/>
            <person name="Kitahashi Y."/>
            <person name="Komaki H."/>
            <person name="Tamura T."/>
        </authorList>
    </citation>
    <scope>NUCLEOTIDE SEQUENCE [LARGE SCALE GENOMIC DNA]</scope>
    <source>
        <strain evidence="4 6">NBRC 13452</strain>
    </source>
</reference>
<dbReference type="Pfam" id="PF00656">
    <property type="entry name" value="Peptidase_C14"/>
    <property type="match status" value="1"/>
</dbReference>
<dbReference type="AlphaFoldDB" id="A0A640TG47"/>
<evidence type="ECO:0000256" key="2">
    <source>
        <dbReference type="SAM" id="MobiDB-lite"/>
    </source>
</evidence>
<dbReference type="Proteomes" id="UP000429552">
    <property type="component" value="Unassembled WGS sequence"/>
</dbReference>
<evidence type="ECO:0000313" key="5">
    <source>
        <dbReference type="EMBL" id="WAT96168.1"/>
    </source>
</evidence>
<dbReference type="PANTHER" id="PTHR43096:SF48">
    <property type="entry name" value="CHAPERONE PROTEIN DNAJ"/>
    <property type="match status" value="1"/>
</dbReference>
<dbReference type="CDD" id="cd10719">
    <property type="entry name" value="DnaJ_zf"/>
    <property type="match status" value="1"/>
</dbReference>
<dbReference type="PROSITE" id="PS00018">
    <property type="entry name" value="EF_HAND_1"/>
    <property type="match status" value="1"/>
</dbReference>
<dbReference type="GO" id="GO:0005737">
    <property type="term" value="C:cytoplasm"/>
    <property type="evidence" value="ECO:0007669"/>
    <property type="project" value="TreeGrafter"/>
</dbReference>
<protein>
    <submittedName>
        <fullName evidence="5">Caspase family protein</fullName>
    </submittedName>
</protein>
<dbReference type="GO" id="GO:0004197">
    <property type="term" value="F:cysteine-type endopeptidase activity"/>
    <property type="evidence" value="ECO:0007669"/>
    <property type="project" value="InterPro"/>
</dbReference>
<dbReference type="EMBL" id="BLIP01000001">
    <property type="protein sequence ID" value="GFE21501.1"/>
    <property type="molecule type" value="Genomic_DNA"/>
</dbReference>
<dbReference type="PROSITE" id="PS51188">
    <property type="entry name" value="ZF_CR"/>
    <property type="match status" value="1"/>
</dbReference>
<dbReference type="Gene3D" id="3.40.50.1460">
    <property type="match status" value="1"/>
</dbReference>
<keyword evidence="1" id="KW-0479">Metal-binding</keyword>
<accession>A0A640TG47</accession>
<dbReference type="GO" id="GO:0031072">
    <property type="term" value="F:heat shock protein binding"/>
    <property type="evidence" value="ECO:0007669"/>
    <property type="project" value="InterPro"/>
</dbReference>
<name>A0A640TG47_STRNI</name>
<proteinExistence type="predicted"/>
<reference evidence="5 7" key="2">
    <citation type="submission" date="2022-12" db="EMBL/GenBank/DDBJ databases">
        <authorList>
            <person name="Ruckert C."/>
            <person name="Busche T."/>
            <person name="Kalinowski J."/>
            <person name="Wittmann C."/>
        </authorList>
    </citation>
    <scope>NUCLEOTIDE SEQUENCE [LARGE SCALE GENOMIC DNA]</scope>
    <source>
        <strain evidence="5 7">DSM 40555</strain>
    </source>
</reference>
<feature type="domain" description="CR-type" evidence="3">
    <location>
        <begin position="349"/>
        <end position="426"/>
    </location>
</feature>
<dbReference type="SUPFAM" id="SSF52129">
    <property type="entry name" value="Caspase-like"/>
    <property type="match status" value="1"/>
</dbReference>
<dbReference type="Pfam" id="PF01556">
    <property type="entry name" value="DnaJ_C"/>
    <property type="match status" value="1"/>
</dbReference>
<dbReference type="CDD" id="cd10747">
    <property type="entry name" value="DnaJ_C"/>
    <property type="match status" value="1"/>
</dbReference>
<feature type="compositionally biased region" description="Acidic residues" evidence="2">
    <location>
        <begin position="546"/>
        <end position="562"/>
    </location>
</feature>
<organism evidence="4 6">
    <name type="scientific">Streptomyces nigrescens</name>
    <dbReference type="NCBI Taxonomy" id="1920"/>
    <lineage>
        <taxon>Bacteria</taxon>
        <taxon>Bacillati</taxon>
        <taxon>Actinomycetota</taxon>
        <taxon>Actinomycetes</taxon>
        <taxon>Kitasatosporales</taxon>
        <taxon>Streptomycetaceae</taxon>
        <taxon>Streptomyces</taxon>
    </lineage>
</organism>
<keyword evidence="1" id="KW-0863">Zinc-finger</keyword>
<dbReference type="GO" id="GO:0006508">
    <property type="term" value="P:proteolysis"/>
    <property type="evidence" value="ECO:0007669"/>
    <property type="project" value="InterPro"/>
</dbReference>
<dbReference type="InterPro" id="IPR008971">
    <property type="entry name" value="HSP40/DnaJ_pept-bd"/>
</dbReference>
<evidence type="ECO:0000256" key="1">
    <source>
        <dbReference type="PROSITE-ProRule" id="PRU00546"/>
    </source>
</evidence>
<dbReference type="InterPro" id="IPR002939">
    <property type="entry name" value="DnaJ_C"/>
</dbReference>
<keyword evidence="7" id="KW-1185">Reference proteome</keyword>
<dbReference type="SUPFAM" id="SSF57938">
    <property type="entry name" value="DnaJ/Hsp40 cysteine-rich domain"/>
    <property type="match status" value="1"/>
</dbReference>
<keyword evidence="1" id="KW-0862">Zinc</keyword>
<gene>
    <name evidence="4" type="ORF">Sliba_19540</name>
    <name evidence="5" type="ORF">STRLI_001965</name>
</gene>
<dbReference type="Gene3D" id="2.60.260.20">
    <property type="entry name" value="Urease metallochaperone UreE, N-terminal domain"/>
    <property type="match status" value="2"/>
</dbReference>
<dbReference type="GO" id="GO:0051082">
    <property type="term" value="F:unfolded protein binding"/>
    <property type="evidence" value="ECO:0007669"/>
    <property type="project" value="InterPro"/>
</dbReference>
<dbReference type="InterPro" id="IPR018247">
    <property type="entry name" value="EF_Hand_1_Ca_BS"/>
</dbReference>
<evidence type="ECO:0000313" key="7">
    <source>
        <dbReference type="Proteomes" id="UP001210609"/>
    </source>
</evidence>
<dbReference type="RefSeq" id="WP_159485679.1">
    <property type="nucleotide sequence ID" value="NZ_BLIP01000001.1"/>
</dbReference>